<name>A0A448XHQ0_9PLAT</name>
<dbReference type="AlphaFoldDB" id="A0A448XHQ0"/>
<proteinExistence type="predicted"/>
<comment type="caution">
    <text evidence="2">The sequence shown here is derived from an EMBL/GenBank/DDBJ whole genome shotgun (WGS) entry which is preliminary data.</text>
</comment>
<accession>A0A448XHQ0</accession>
<evidence type="ECO:0000313" key="3">
    <source>
        <dbReference type="Proteomes" id="UP000784294"/>
    </source>
</evidence>
<keyword evidence="1" id="KW-0175">Coiled coil</keyword>
<feature type="coiled-coil region" evidence="1">
    <location>
        <begin position="5"/>
        <end position="60"/>
    </location>
</feature>
<keyword evidence="3" id="KW-1185">Reference proteome</keyword>
<evidence type="ECO:0000313" key="2">
    <source>
        <dbReference type="EMBL" id="VEL36964.1"/>
    </source>
</evidence>
<protein>
    <submittedName>
        <fullName evidence="2">Uncharacterized protein</fullName>
    </submittedName>
</protein>
<evidence type="ECO:0000256" key="1">
    <source>
        <dbReference type="SAM" id="Coils"/>
    </source>
</evidence>
<dbReference type="EMBL" id="CAAALY010253642">
    <property type="protein sequence ID" value="VEL36964.1"/>
    <property type="molecule type" value="Genomic_DNA"/>
</dbReference>
<sequence length="148" mass="17277">MQHEKNANSNQQQELEAQIKSAKTECVQAEAARRQVETRLVEIERIAETTRCNLAEANLEVKHIIFASRPNFSQVNLLSEPSSFRLPLFTGHFDDIRDASASTMNSVRSWCHKTNEQFQSYAKTSKVFNFYPQVPSYKRLYFTEIIWW</sequence>
<organism evidence="2 3">
    <name type="scientific">Protopolystoma xenopodis</name>
    <dbReference type="NCBI Taxonomy" id="117903"/>
    <lineage>
        <taxon>Eukaryota</taxon>
        <taxon>Metazoa</taxon>
        <taxon>Spiralia</taxon>
        <taxon>Lophotrochozoa</taxon>
        <taxon>Platyhelminthes</taxon>
        <taxon>Monogenea</taxon>
        <taxon>Polyopisthocotylea</taxon>
        <taxon>Polystomatidea</taxon>
        <taxon>Polystomatidae</taxon>
        <taxon>Protopolystoma</taxon>
    </lineage>
</organism>
<reference evidence="2" key="1">
    <citation type="submission" date="2018-11" db="EMBL/GenBank/DDBJ databases">
        <authorList>
            <consortium name="Pathogen Informatics"/>
        </authorList>
    </citation>
    <scope>NUCLEOTIDE SEQUENCE</scope>
</reference>
<dbReference type="Proteomes" id="UP000784294">
    <property type="component" value="Unassembled WGS sequence"/>
</dbReference>
<gene>
    <name evidence="2" type="ORF">PXEA_LOCUS30404</name>
</gene>